<protein>
    <recommendedName>
        <fullName evidence="2">DNA mismatch repair protein MutS core domain-containing protein</fullName>
    </recommendedName>
</protein>
<dbReference type="InterPro" id="IPR036187">
    <property type="entry name" value="DNA_mismatch_repair_MutS_sf"/>
</dbReference>
<dbReference type="PANTHER" id="PTHR11361:SF35">
    <property type="entry name" value="DNA MISMATCH REPAIR PROTEIN MSH2"/>
    <property type="match status" value="1"/>
</dbReference>
<evidence type="ECO:0000313" key="3">
    <source>
        <dbReference type="EMBL" id="EEC04787.1"/>
    </source>
</evidence>
<proteinExistence type="predicted"/>
<dbReference type="GO" id="GO:0006298">
    <property type="term" value="P:mismatch repair"/>
    <property type="evidence" value="ECO:0007669"/>
    <property type="project" value="InterPro"/>
</dbReference>
<accession>B7PDW5</accession>
<dbReference type="PANTHER" id="PTHR11361">
    <property type="entry name" value="DNA MISMATCH REPAIR PROTEIN MUTS FAMILY MEMBER"/>
    <property type="match status" value="1"/>
</dbReference>
<reference evidence="3" key="1">
    <citation type="submission" date="2008-03" db="EMBL/GenBank/DDBJ databases">
        <title>Annotation of Ixodes scapularis.</title>
        <authorList>
            <consortium name="Ixodes scapularis Genome Project Consortium"/>
            <person name="Caler E."/>
            <person name="Hannick L.I."/>
            <person name="Bidwell S."/>
            <person name="Joardar V."/>
            <person name="Thiagarajan M."/>
            <person name="Amedeo P."/>
            <person name="Galinsky K.J."/>
            <person name="Schobel S."/>
            <person name="Inman J."/>
            <person name="Hostetler J."/>
            <person name="Miller J."/>
            <person name="Hammond M."/>
            <person name="Megy K."/>
            <person name="Lawson D."/>
            <person name="Kodira C."/>
            <person name="Sutton G."/>
            <person name="Meyer J."/>
            <person name="Hill C.A."/>
            <person name="Birren B."/>
            <person name="Nene V."/>
            <person name="Collins F."/>
            <person name="Alarcon-Chaidez F."/>
            <person name="Wikel S."/>
            <person name="Strausberg R."/>
        </authorList>
    </citation>
    <scope>NUCLEOTIDE SEQUENCE [LARGE SCALE GENOMIC DNA]</scope>
    <source>
        <strain evidence="3">Wikel colony</strain>
    </source>
</reference>
<dbReference type="Gene3D" id="1.10.1420.10">
    <property type="match status" value="2"/>
</dbReference>
<dbReference type="GO" id="GO:0005524">
    <property type="term" value="F:ATP binding"/>
    <property type="evidence" value="ECO:0007669"/>
    <property type="project" value="InterPro"/>
</dbReference>
<feature type="domain" description="DNA mismatch repair protein MutS core" evidence="2">
    <location>
        <begin position="77"/>
        <end position="271"/>
    </location>
</feature>
<dbReference type="SUPFAM" id="SSF48334">
    <property type="entry name" value="DNA repair protein MutS, domain III"/>
    <property type="match status" value="1"/>
</dbReference>
<dbReference type="HOGENOM" id="CLU_1014008_0_0_1"/>
<dbReference type="PaxDb" id="6945-B7PDW5"/>
<dbReference type="Pfam" id="PF05190">
    <property type="entry name" value="MutS_IV"/>
    <property type="match status" value="1"/>
</dbReference>
<dbReference type="InterPro" id="IPR007696">
    <property type="entry name" value="DNA_mismatch_repair_MutS_core"/>
</dbReference>
<dbReference type="AlphaFoldDB" id="B7PDW5"/>
<dbReference type="GO" id="GO:0140664">
    <property type="term" value="F:ATP-dependent DNA damage sensor activity"/>
    <property type="evidence" value="ECO:0007669"/>
    <property type="project" value="InterPro"/>
</dbReference>
<dbReference type="EMBL" id="DS692661">
    <property type="protein sequence ID" value="EEC04787.1"/>
    <property type="molecule type" value="Genomic_DNA"/>
</dbReference>
<evidence type="ECO:0000259" key="2">
    <source>
        <dbReference type="SMART" id="SM00533"/>
    </source>
</evidence>
<feature type="coiled-coil region" evidence="1">
    <location>
        <begin position="166"/>
        <end position="193"/>
    </location>
</feature>
<feature type="non-terminal residue" evidence="3">
    <location>
        <position position="276"/>
    </location>
</feature>
<organism>
    <name type="scientific">Ixodes scapularis</name>
    <name type="common">Black-legged tick</name>
    <name type="synonym">Deer tick</name>
    <dbReference type="NCBI Taxonomy" id="6945"/>
    <lineage>
        <taxon>Eukaryota</taxon>
        <taxon>Metazoa</taxon>
        <taxon>Ecdysozoa</taxon>
        <taxon>Arthropoda</taxon>
        <taxon>Chelicerata</taxon>
        <taxon>Arachnida</taxon>
        <taxon>Acari</taxon>
        <taxon>Parasitiformes</taxon>
        <taxon>Ixodida</taxon>
        <taxon>Ixodoidea</taxon>
        <taxon>Ixodidae</taxon>
        <taxon>Ixodinae</taxon>
        <taxon>Ixodes</taxon>
    </lineage>
</organism>
<gene>
    <name evidence="3" type="ORF">IscW_ISCW004641</name>
</gene>
<dbReference type="InterPro" id="IPR045076">
    <property type="entry name" value="MutS"/>
</dbReference>
<dbReference type="SMART" id="SM00533">
    <property type="entry name" value="MUTSd"/>
    <property type="match status" value="1"/>
</dbReference>
<dbReference type="PhylomeDB" id="B7PDW5"/>
<sequence>MVGFLQPTLCPRTLCKTWVVCWLHPRCPRDRRPCCLTSDSENFGRFRMSTFDFSQYMRINSAAIRALGVLPGSDDQKADLSLLKVLNRCRTPGGQRLLAQWLKQPLTDVRKIGASPLPGKSQVFGRKEKRVFFLQSELENDFSKYLEMVETTLDLEAAESGDFLVKPDFDDDLQALREELDSLEAKCQGYLDKAARDLGLEAGKTIKLESNKELGFHFRITRKVGGYAEPMHQLSDVISHLDVLVGLAVAAASASKPYVRPKILEKGLALLNFAKP</sequence>
<dbReference type="STRING" id="6945.B7PDW5"/>
<dbReference type="Pfam" id="PF05192">
    <property type="entry name" value="MutS_III"/>
    <property type="match status" value="1"/>
</dbReference>
<dbReference type="VEuPathDB" id="VectorBase:ISCW004641"/>
<dbReference type="InterPro" id="IPR007861">
    <property type="entry name" value="DNA_mismatch_repair_MutS_clamp"/>
</dbReference>
<keyword evidence="1" id="KW-0175">Coiled coil</keyword>
<evidence type="ECO:0000256" key="1">
    <source>
        <dbReference type="SAM" id="Coils"/>
    </source>
</evidence>
<dbReference type="GO" id="GO:0030983">
    <property type="term" value="F:mismatched DNA binding"/>
    <property type="evidence" value="ECO:0007669"/>
    <property type="project" value="InterPro"/>
</dbReference>
<name>B7PDW5_IXOSC</name>